<dbReference type="GO" id="GO:0030246">
    <property type="term" value="F:carbohydrate binding"/>
    <property type="evidence" value="ECO:0007669"/>
    <property type="project" value="UniProtKB-UniRule"/>
</dbReference>
<dbReference type="Proteomes" id="UP001274896">
    <property type="component" value="Unassembled WGS sequence"/>
</dbReference>
<dbReference type="PANTHER" id="PTHR11346">
    <property type="entry name" value="GALECTIN"/>
    <property type="match status" value="1"/>
</dbReference>
<gene>
    <name evidence="5" type="ORF">QTP70_025967</name>
</gene>
<evidence type="ECO:0000259" key="4">
    <source>
        <dbReference type="PROSITE" id="PS51304"/>
    </source>
</evidence>
<dbReference type="SMART" id="SM00276">
    <property type="entry name" value="GLECT"/>
    <property type="match status" value="2"/>
</dbReference>
<dbReference type="InterPro" id="IPR013320">
    <property type="entry name" value="ConA-like_dom_sf"/>
</dbReference>
<feature type="domain" description="Galectin" evidence="4">
    <location>
        <begin position="230"/>
        <end position="356"/>
    </location>
</feature>
<proteinExistence type="predicted"/>
<dbReference type="Gene3D" id="2.60.120.200">
    <property type="match status" value="2"/>
</dbReference>
<evidence type="ECO:0000256" key="3">
    <source>
        <dbReference type="RuleBase" id="RU102079"/>
    </source>
</evidence>
<keyword evidence="1 3" id="KW-0430">Lectin</keyword>
<dbReference type="GO" id="GO:0032689">
    <property type="term" value="P:negative regulation of type II interferon production"/>
    <property type="evidence" value="ECO:0007669"/>
    <property type="project" value="TreeGrafter"/>
</dbReference>
<evidence type="ECO:0000313" key="5">
    <source>
        <dbReference type="EMBL" id="KAK3531652.1"/>
    </source>
</evidence>
<sequence length="356" mass="39345">MAFCYQQEPFYNPTIPFTGSIQGGLKDGKSIIVCGRVLPGANRFHVNLQCGSRPNANIALHFNPRYDASSGYTVINTKHNNAWASEDRVYQALFPMGNPFNLQILVTSQSYKISVNGIHVKDYMHRIPFNMVDTIVVDGMVEVNTISFQDPVGFPLGTTVFSPSKKTCIIGSILTSSLLLVEHKALTNLLQPFLSWGFVPAQVGFQSQLAYPPGYGAPAFPAPASYSVPYKAIINGGMQPGKNISIQGAVNPQASRFSINLLYRNGIAFHFNPRFDENVVVRNTKTMEAWGSEERFGGMPFHKGQNFQIIISCNPHHYNVFVNGNQVCTYNHRFTRLGEIDVLEVTGDLSLTAVNV</sequence>
<dbReference type="GO" id="GO:0010628">
    <property type="term" value="P:positive regulation of gene expression"/>
    <property type="evidence" value="ECO:0007669"/>
    <property type="project" value="TreeGrafter"/>
</dbReference>
<dbReference type="GO" id="GO:0016936">
    <property type="term" value="F:galactoside binding"/>
    <property type="evidence" value="ECO:0007669"/>
    <property type="project" value="TreeGrafter"/>
</dbReference>
<dbReference type="InterPro" id="IPR044156">
    <property type="entry name" value="Galectin-like"/>
</dbReference>
<dbReference type="SUPFAM" id="SSF49899">
    <property type="entry name" value="Concanavalin A-like lectins/glucanases"/>
    <property type="match status" value="2"/>
</dbReference>
<reference evidence="5" key="1">
    <citation type="submission" date="2023-06" db="EMBL/GenBank/DDBJ databases">
        <title>Male Hemibagrus guttatus genome.</title>
        <authorList>
            <person name="Bian C."/>
        </authorList>
    </citation>
    <scope>NUCLEOTIDE SEQUENCE</scope>
    <source>
        <strain evidence="5">Male_cb2023</strain>
        <tissue evidence="5">Muscle</tissue>
    </source>
</reference>
<dbReference type="FunFam" id="2.60.120.200:FF:000023">
    <property type="entry name" value="Galectin"/>
    <property type="match status" value="1"/>
</dbReference>
<dbReference type="FunFam" id="2.60.120.200:FF:000078">
    <property type="entry name" value="Galectin"/>
    <property type="match status" value="1"/>
</dbReference>
<feature type="domain" description="Galectin" evidence="4">
    <location>
        <begin position="17"/>
        <end position="149"/>
    </location>
</feature>
<dbReference type="SMART" id="SM00908">
    <property type="entry name" value="Gal-bind_lectin"/>
    <property type="match status" value="2"/>
</dbReference>
<keyword evidence="6" id="KW-1185">Reference proteome</keyword>
<dbReference type="PANTHER" id="PTHR11346:SF80">
    <property type="entry name" value="GALECTIN-9C"/>
    <property type="match status" value="1"/>
</dbReference>
<dbReference type="GO" id="GO:2000562">
    <property type="term" value="P:negative regulation of CD4-positive, alpha-beta T cell proliferation"/>
    <property type="evidence" value="ECO:0007669"/>
    <property type="project" value="TreeGrafter"/>
</dbReference>
<dbReference type="CDD" id="cd00070">
    <property type="entry name" value="GLECT"/>
    <property type="match status" value="2"/>
</dbReference>
<protein>
    <recommendedName>
        <fullName evidence="3">Galectin</fullName>
    </recommendedName>
</protein>
<dbReference type="Pfam" id="PF00337">
    <property type="entry name" value="Gal-bind_lectin"/>
    <property type="match status" value="2"/>
</dbReference>
<evidence type="ECO:0000256" key="2">
    <source>
        <dbReference type="ARBA" id="ARBA00022737"/>
    </source>
</evidence>
<name>A0AAE0QUC5_9TELE</name>
<dbReference type="InterPro" id="IPR001079">
    <property type="entry name" value="Galectin_CRD"/>
</dbReference>
<dbReference type="EMBL" id="JAUCMX010000011">
    <property type="protein sequence ID" value="KAK3531652.1"/>
    <property type="molecule type" value="Genomic_DNA"/>
</dbReference>
<dbReference type="GO" id="GO:0005829">
    <property type="term" value="C:cytosol"/>
    <property type="evidence" value="ECO:0007669"/>
    <property type="project" value="TreeGrafter"/>
</dbReference>
<organism evidence="5 6">
    <name type="scientific">Hemibagrus guttatus</name>
    <dbReference type="NCBI Taxonomy" id="175788"/>
    <lineage>
        <taxon>Eukaryota</taxon>
        <taxon>Metazoa</taxon>
        <taxon>Chordata</taxon>
        <taxon>Craniata</taxon>
        <taxon>Vertebrata</taxon>
        <taxon>Euteleostomi</taxon>
        <taxon>Actinopterygii</taxon>
        <taxon>Neopterygii</taxon>
        <taxon>Teleostei</taxon>
        <taxon>Ostariophysi</taxon>
        <taxon>Siluriformes</taxon>
        <taxon>Bagridae</taxon>
        <taxon>Hemibagrus</taxon>
    </lineage>
</organism>
<evidence type="ECO:0000256" key="1">
    <source>
        <dbReference type="ARBA" id="ARBA00022734"/>
    </source>
</evidence>
<comment type="caution">
    <text evidence="5">The sequence shown here is derived from an EMBL/GenBank/DDBJ whole genome shotgun (WGS) entry which is preliminary data.</text>
</comment>
<dbReference type="AlphaFoldDB" id="A0AAE0QUC5"/>
<dbReference type="GO" id="GO:0005634">
    <property type="term" value="C:nucleus"/>
    <property type="evidence" value="ECO:0007669"/>
    <property type="project" value="TreeGrafter"/>
</dbReference>
<dbReference type="PROSITE" id="PS51304">
    <property type="entry name" value="GALECTIN"/>
    <property type="match status" value="2"/>
</dbReference>
<keyword evidence="2" id="KW-0677">Repeat</keyword>
<evidence type="ECO:0000313" key="6">
    <source>
        <dbReference type="Proteomes" id="UP001274896"/>
    </source>
</evidence>
<accession>A0AAE0QUC5</accession>